<reference evidence="2 3" key="1">
    <citation type="journal article" date="2014" name="PLoS ONE">
        <title>Global Analysis of Gene Expression Profiles in Physic Nut (Jatropha curcas L.) Seedlings Exposed to Salt Stress.</title>
        <authorList>
            <person name="Zhang L."/>
            <person name="Zhang C."/>
            <person name="Wu P."/>
            <person name="Chen Y."/>
            <person name="Li M."/>
            <person name="Jiang H."/>
            <person name="Wu G."/>
        </authorList>
    </citation>
    <scope>NUCLEOTIDE SEQUENCE [LARGE SCALE GENOMIC DNA]</scope>
    <source>
        <strain evidence="3">cv. GZQX0401</strain>
        <tissue evidence="2">Young leaves</tissue>
    </source>
</reference>
<keyword evidence="3" id="KW-1185">Reference proteome</keyword>
<gene>
    <name evidence="2" type="ORF">JCGZ_15143</name>
</gene>
<feature type="coiled-coil region" evidence="1">
    <location>
        <begin position="226"/>
        <end position="284"/>
    </location>
</feature>
<evidence type="ECO:0000313" key="3">
    <source>
        <dbReference type="Proteomes" id="UP000027138"/>
    </source>
</evidence>
<organism evidence="2 3">
    <name type="scientific">Jatropha curcas</name>
    <name type="common">Barbados nut</name>
    <dbReference type="NCBI Taxonomy" id="180498"/>
    <lineage>
        <taxon>Eukaryota</taxon>
        <taxon>Viridiplantae</taxon>
        <taxon>Streptophyta</taxon>
        <taxon>Embryophyta</taxon>
        <taxon>Tracheophyta</taxon>
        <taxon>Spermatophyta</taxon>
        <taxon>Magnoliopsida</taxon>
        <taxon>eudicotyledons</taxon>
        <taxon>Gunneridae</taxon>
        <taxon>Pentapetalae</taxon>
        <taxon>rosids</taxon>
        <taxon>fabids</taxon>
        <taxon>Malpighiales</taxon>
        <taxon>Euphorbiaceae</taxon>
        <taxon>Crotonoideae</taxon>
        <taxon>Jatropheae</taxon>
        <taxon>Jatropha</taxon>
    </lineage>
</organism>
<accession>A0A067LDJ4</accession>
<proteinExistence type="predicted"/>
<dbReference type="Proteomes" id="UP000027138">
    <property type="component" value="Unassembled WGS sequence"/>
</dbReference>
<keyword evidence="1" id="KW-0175">Coiled coil</keyword>
<protein>
    <submittedName>
        <fullName evidence="2">Uncharacterized protein</fullName>
    </submittedName>
</protein>
<dbReference type="OrthoDB" id="824134at2759"/>
<name>A0A067LDJ4_JATCU</name>
<dbReference type="AlphaFoldDB" id="A0A067LDJ4"/>
<evidence type="ECO:0000256" key="1">
    <source>
        <dbReference type="SAM" id="Coils"/>
    </source>
</evidence>
<evidence type="ECO:0000313" key="2">
    <source>
        <dbReference type="EMBL" id="KDP45278.1"/>
    </source>
</evidence>
<sequence>MVSIRRRKLSGRCNGFAGRSSFLLPLRSIPNGNVPENPGRSSTPANALHIPSVAPNQPNEVKEEKEIIASPPAKKQKTHVQIDPENPMEVHAYLMKLKEDNKLELGPWQRSEEMSVKEWMEKCYPHIFRVFPQNPKVSSQFIDKSMQNDSLYCNYWLFLFEVRNIVLMDYSVSPEYVESLGNVIKILEMEGFDCRFMRSEMLVVENMMKKQQEIMLAERNVIAKRIENFEKELLDLATKKEKESELDRRGKQIEERRPEIEMPAKQVNKLLENQSKAQRELNNRPYTALEQEFFEVILESHKGMLAWKKEEGKRLDRVLEKINLLHRY</sequence>
<dbReference type="EMBL" id="KK914233">
    <property type="protein sequence ID" value="KDP45278.1"/>
    <property type="molecule type" value="Genomic_DNA"/>
</dbReference>